<dbReference type="STRING" id="6248.A0A0K0ENK9"/>
<dbReference type="SUPFAM" id="SSF82171">
    <property type="entry name" value="DPP6 N-terminal domain-like"/>
    <property type="match status" value="1"/>
</dbReference>
<evidence type="ECO:0000313" key="5">
    <source>
        <dbReference type="WBParaSite" id="TCONS_00007795.p1"/>
    </source>
</evidence>
<feature type="domain" description="KNTC1 third ARM-repeats" evidence="1">
    <location>
        <begin position="1308"/>
        <end position="1504"/>
    </location>
</feature>
<dbReference type="InterPro" id="IPR052802">
    <property type="entry name" value="KNTC1"/>
</dbReference>
<dbReference type="GO" id="GO:1990423">
    <property type="term" value="C:RZZ complex"/>
    <property type="evidence" value="ECO:0007669"/>
    <property type="project" value="TreeGrafter"/>
</dbReference>
<dbReference type="GO" id="GO:1903394">
    <property type="term" value="P:protein localization to kinetochore involved in kinetochore assembly"/>
    <property type="evidence" value="ECO:0007669"/>
    <property type="project" value="TreeGrafter"/>
</dbReference>
<feature type="domain" description="KNTC1 first ARM-repeats" evidence="2">
    <location>
        <begin position="377"/>
        <end position="613"/>
    </location>
</feature>
<dbReference type="GO" id="GO:0007094">
    <property type="term" value="P:mitotic spindle assembly checkpoint signaling"/>
    <property type="evidence" value="ECO:0007669"/>
    <property type="project" value="TreeGrafter"/>
</dbReference>
<evidence type="ECO:0000313" key="3">
    <source>
        <dbReference type="Proteomes" id="UP000035681"/>
    </source>
</evidence>
<dbReference type="GO" id="GO:0000070">
    <property type="term" value="P:mitotic sister chromatid segregation"/>
    <property type="evidence" value="ECO:0007669"/>
    <property type="project" value="TreeGrafter"/>
</dbReference>
<proteinExistence type="predicted"/>
<accession>A0A0K0ENK9</accession>
<dbReference type="PANTHER" id="PTHR15688:SF1">
    <property type="entry name" value="KINETOCHORE-ASSOCIATED PROTEIN 1"/>
    <property type="match status" value="1"/>
</dbReference>
<dbReference type="PANTHER" id="PTHR15688">
    <property type="entry name" value="KINETOCHORE-ASSOCIATED PROTEIN 1"/>
    <property type="match status" value="1"/>
</dbReference>
<dbReference type="WBParaSite" id="TCONS_00007795.p1">
    <property type="protein sequence ID" value="TCONS_00007795.p1"/>
    <property type="gene ID" value="XLOC_005806"/>
</dbReference>
<organism evidence="4">
    <name type="scientific">Strongyloides stercoralis</name>
    <name type="common">Threadworm</name>
    <dbReference type="NCBI Taxonomy" id="6248"/>
    <lineage>
        <taxon>Eukaryota</taxon>
        <taxon>Metazoa</taxon>
        <taxon>Ecdysozoa</taxon>
        <taxon>Nematoda</taxon>
        <taxon>Chromadorea</taxon>
        <taxon>Rhabditida</taxon>
        <taxon>Tylenchina</taxon>
        <taxon>Panagrolaimomorpha</taxon>
        <taxon>Strongyloidoidea</taxon>
        <taxon>Strongyloididae</taxon>
        <taxon>Strongyloides</taxon>
    </lineage>
</organism>
<evidence type="ECO:0000259" key="1">
    <source>
        <dbReference type="Pfam" id="PF24515"/>
    </source>
</evidence>
<dbReference type="Pfam" id="PF24520">
    <property type="entry name" value="ARM_KNTC1_1st"/>
    <property type="match status" value="1"/>
</dbReference>
<dbReference type="Pfam" id="PF24515">
    <property type="entry name" value="ARM_KNTC1_3rd"/>
    <property type="match status" value="1"/>
</dbReference>
<evidence type="ECO:0000313" key="4">
    <source>
        <dbReference type="WBParaSite" id="SSTP_0001104600.1"/>
    </source>
</evidence>
<reference evidence="4" key="1">
    <citation type="submission" date="2015-08" db="UniProtKB">
        <authorList>
            <consortium name="WormBaseParasite"/>
        </authorList>
    </citation>
    <scope>IDENTIFICATION</scope>
</reference>
<name>A0A0K0ENK9_STRER</name>
<dbReference type="GO" id="GO:0005737">
    <property type="term" value="C:cytoplasm"/>
    <property type="evidence" value="ECO:0007669"/>
    <property type="project" value="TreeGrafter"/>
</dbReference>
<dbReference type="GO" id="GO:0005828">
    <property type="term" value="C:kinetochore microtubule"/>
    <property type="evidence" value="ECO:0007669"/>
    <property type="project" value="TreeGrafter"/>
</dbReference>
<evidence type="ECO:0000259" key="2">
    <source>
        <dbReference type="Pfam" id="PF24520"/>
    </source>
</evidence>
<dbReference type="InterPro" id="IPR055405">
    <property type="entry name" value="ARM_KNTC1_3rd"/>
</dbReference>
<dbReference type="AlphaFoldDB" id="A0A0K0ENK9"/>
<dbReference type="WBParaSite" id="SSTP_0001104600.1">
    <property type="protein sequence ID" value="SSTP_0001104600.1"/>
    <property type="gene ID" value="SSTP_0001104600"/>
</dbReference>
<protein>
    <submittedName>
        <fullName evidence="5">RZZ complex subunit KNTC1/ROD C-terminal domain-containing protein</fullName>
    </submittedName>
    <submittedName>
        <fullName evidence="4">Rod_C domain-containing protein</fullName>
    </submittedName>
</protein>
<dbReference type="Proteomes" id="UP000035681">
    <property type="component" value="Unplaced"/>
</dbReference>
<keyword evidence="3" id="KW-1185">Reference proteome</keyword>
<dbReference type="InterPro" id="IPR055403">
    <property type="entry name" value="ARM_KNTC1_1st"/>
</dbReference>
<dbReference type="GO" id="GO:0031267">
    <property type="term" value="F:small GTPase binding"/>
    <property type="evidence" value="ECO:0007669"/>
    <property type="project" value="TreeGrafter"/>
</dbReference>
<sequence length="2116" mass="241856">MISSSVQVVIENNDANMGLTKNDEGLSSTSLFEVNRLASLKCNDCEVGADNSKFLWSNSSKNLVVAVGNNVSGFKIGDNATEIFSNKLPLDSLKAVSCLPSSHIIVGVSSDNRIFFYNGIKGSFAELSVNVHHLTKPSIYCHRWKDQTYIIISGNDSSQTVWITLSGQISYYEEADNLSEAIVAGSTSGTSDFSLSDSVIGFSPENKLLYAFTKKPEGFNRYYKLSTEGMFLLREAYSVKGYLSVTMTPLFGFVLSTEGSLDIFELRVMVLIKELYLTSENTEENEIINDMQITVNSKTCSLEGLYMLVSVSTSKKHQLQIRLVQTNEIVCSIDCNKDSTFLRLDSVLNIMAFVEVSDGQLILKAINEATPDLKIEKLITLKKFKEALDLAKRFGVSFDPIYKAQASNLLEKLRTGEYDDEDITTLYSVLKKIGNQNTFCDLCLEGVISLNVFDVVKKLLDLAMDTKSKNRYIVEQFNVVSERFTTAKMVFSSEEFAEKWLDIVSQRTSMYTLMADAVQDGDYKRAEIIWNRYILHPEFNKNITKESAARMISIFSYHALDKSIRNNVMEFMERNFIPYALMVLGGDVGCMYADTLVQVITDLEDEGNENYSSIAYDISLSLERISQLLKKGISSPSGKSLFVNVRTNMGYDSFLSTDTFGRLNILKENLVKLLHLKERYNLSFEYEKFVNLSKEDIGVQIVEKMLMKDDEFEFTYTQVFKPYCSEFRLDFKSLICDFVQRWSAQQIAFVGDIQGGLPKSKIGSICRLIGRIDDPALQIKALKYLVDAVPFNWPEELVQSVYKILTDTNIAKDIKSDLTDRCKLAEICHIVKIYRDIPFDIEKIIKNRREFEYLIQSMSINCGPTINVEVLAKDALKLYNLRNSYCRESLPFEINYDYIYEQLWIPYLIQWKFSLYEKKEPMQWLFNLPNIEAQQAVAKYSVEYILDIYKGGRQKIKSSEEIASYLKTLTVVRSLIINYLSKIKKYQSILDKINSIESLYLRFKILKSPTFFLETPQEASNFINELISTYGIENWDDMLKIINITKMDNVLAHQYLLNSCVENDKISQVSSILFNLSLNPHLLTPEMISMIKGILDNVFLKLNVAANERSFDLSNFVNMVMLELKVFMVKGDLSYASNFDAFLAFSGYYKFLSIINDMVDSKDIVNSQDDTIEAMDVSDSNVKKDVDWETHPLTHLQKAIKLKYHITLNPRSRPFTRNNLQLPMNGEYNIETLLSIAESLVVIPHDDEECVDDNGVKTKEYLEGWKNAFNQLLMDGQFFDVFNLIEIFNTLPFSNEDDVRVSEIVKHSAVGLLEKVLLIPDCDLEFATGVISSIPEKFVPSILQELNICLKSNSNPRVHINLCELVSMVYHKIPQVGMIEMLTKKYDESFWKRKLIKFGFNYSSKMTIHEVISSLVRCNVPHDIAHEYCVYNRLDLNSFHLQCALESCLYSSELLDTNDSLKHAEQLKRISTLLSIVVITKEHLQQIQETIMKMSPYNHEGLLLLIDKTLQLTKEEGIPDEFKHLVYDWKIVIDFVMSYGKRSGEILPNECNWLSSLKSSYTNGVPSSTSFGSVESNQSIGEMSMIEFEAMEEKREAARKRMPQCAIQRLPFHLLCCTSEEEMKQFVRPVVFNEINIHNAYRWIGIIINTDSVLRLSQSECIFTAINKRIKYAEENNIHVGEVDRDWILSAVNAVDISKVANIIMYSSRYTINLKNLTIKIAYLDILKEVASNAADLLEGNKKEEILKYKKELSKRIVKYSVEKILSENGILDQETKKYVSCDNINDMICYIYSNYIDWNNYQDRTSKMEACKSIAEITNVNLSSLHSTIIDGLLIQETVPQVGDPDATLNMSAEVVPVNHEVGNRLECDILDDDANVSKIVNILRTSDYSHMIKKMFSILNRDPKGLPGGIATLIRVILCICRMYPRDGKKVDCFKAEKSQVITVLKGAYYYHMLSAINVNCRMVDLMSSDKILEILKQLQNSPVHSTEKDFVVVNIIRDYLKQSPEYPTHMRTYIPRMIMGRQFFLAKSILDDPSAVITSDHMGCNILQYVLKTIEGILNQNPNNSEVIEDMLRFMMKYSISFGYPRPPRETGLFPKNQAMSKIAHYILNPTGN</sequence>